<dbReference type="PROSITE" id="PS00687">
    <property type="entry name" value="ALDEHYDE_DEHYDR_GLU"/>
    <property type="match status" value="1"/>
</dbReference>
<comment type="similarity">
    <text evidence="1 6">Belongs to the aldehyde dehydrogenase family.</text>
</comment>
<evidence type="ECO:0000256" key="5">
    <source>
        <dbReference type="PROSITE-ProRule" id="PRU10007"/>
    </source>
</evidence>
<protein>
    <recommendedName>
        <fullName evidence="3">aldehyde dehydrogenase (NAD(+))</fullName>
        <ecNumber evidence="3">1.2.1.3</ecNumber>
    </recommendedName>
</protein>
<dbReference type="GeneID" id="34605730"/>
<evidence type="ECO:0000256" key="6">
    <source>
        <dbReference type="RuleBase" id="RU003345"/>
    </source>
</evidence>
<evidence type="ECO:0000256" key="1">
    <source>
        <dbReference type="ARBA" id="ARBA00009986"/>
    </source>
</evidence>
<evidence type="ECO:0000256" key="4">
    <source>
        <dbReference type="ARBA" id="ARBA00049194"/>
    </source>
</evidence>
<dbReference type="Gene3D" id="3.40.309.10">
    <property type="entry name" value="Aldehyde Dehydrogenase, Chain A, domain 2"/>
    <property type="match status" value="1"/>
</dbReference>
<comment type="catalytic activity">
    <reaction evidence="4">
        <text>an aldehyde + NAD(+) + H2O = a carboxylate + NADH + 2 H(+)</text>
        <dbReference type="Rhea" id="RHEA:16185"/>
        <dbReference type="ChEBI" id="CHEBI:15377"/>
        <dbReference type="ChEBI" id="CHEBI:15378"/>
        <dbReference type="ChEBI" id="CHEBI:17478"/>
        <dbReference type="ChEBI" id="CHEBI:29067"/>
        <dbReference type="ChEBI" id="CHEBI:57540"/>
        <dbReference type="ChEBI" id="CHEBI:57945"/>
        <dbReference type="EC" id="1.2.1.3"/>
    </reaction>
</comment>
<reference evidence="8 9" key="1">
    <citation type="submission" date="2016-03" db="EMBL/GenBank/DDBJ databases">
        <title>Draft genome sequence of the Fonsecaea monophora CBS 269.37.</title>
        <authorList>
            <person name="Bombassaro A."/>
            <person name="Vinicius W.A."/>
            <person name="De Hoog S."/>
            <person name="Sun J."/>
            <person name="Souza E.M."/>
            <person name="Raittz R.T."/>
            <person name="Costa F."/>
            <person name="Leao A.C."/>
            <person name="Tadra-Sfeir M.Z."/>
            <person name="Baura V."/>
            <person name="Balsanelli E."/>
            <person name="Pedrosa F.O."/>
            <person name="Moreno L.F."/>
            <person name="Steffens M.B."/>
            <person name="Xi L."/>
            <person name="Bocca A.L."/>
            <person name="Felipe M.S."/>
            <person name="Teixeira M."/>
            <person name="Telles Filho F.Q."/>
            <person name="Azevedo C.M."/>
            <person name="Gomes R."/>
            <person name="Vicente V.A."/>
        </authorList>
    </citation>
    <scope>NUCLEOTIDE SEQUENCE [LARGE SCALE GENOMIC DNA]</scope>
    <source>
        <strain evidence="8 9">CBS 269.37</strain>
    </source>
</reference>
<dbReference type="AlphaFoldDB" id="A0A177ETA1"/>
<name>A0A177ETA1_9EURO</name>
<dbReference type="FunFam" id="3.40.309.10:FF:000012">
    <property type="entry name" value="Betaine aldehyde dehydrogenase"/>
    <property type="match status" value="1"/>
</dbReference>
<evidence type="ECO:0000256" key="3">
    <source>
        <dbReference type="ARBA" id="ARBA00024226"/>
    </source>
</evidence>
<dbReference type="Pfam" id="PF00171">
    <property type="entry name" value="Aldedh"/>
    <property type="match status" value="1"/>
</dbReference>
<dbReference type="EMBL" id="LVKK01000125">
    <property type="protein sequence ID" value="OAG35217.1"/>
    <property type="molecule type" value="Genomic_DNA"/>
</dbReference>
<keyword evidence="2 6" id="KW-0560">Oxidoreductase</keyword>
<dbReference type="SUPFAM" id="SSF53720">
    <property type="entry name" value="ALDH-like"/>
    <property type="match status" value="1"/>
</dbReference>
<dbReference type="OrthoDB" id="310895at2759"/>
<dbReference type="FunFam" id="3.40.605.10:FF:000001">
    <property type="entry name" value="Aldehyde dehydrogenase 1"/>
    <property type="match status" value="1"/>
</dbReference>
<dbReference type="PANTHER" id="PTHR11699">
    <property type="entry name" value="ALDEHYDE DEHYDROGENASE-RELATED"/>
    <property type="match status" value="1"/>
</dbReference>
<dbReference type="EC" id="1.2.1.3" evidence="3"/>
<dbReference type="Proteomes" id="UP000077002">
    <property type="component" value="Unassembled WGS sequence"/>
</dbReference>
<dbReference type="RefSeq" id="XP_022507169.1">
    <property type="nucleotide sequence ID" value="XM_022660528.1"/>
</dbReference>
<evidence type="ECO:0000313" key="9">
    <source>
        <dbReference type="Proteomes" id="UP000077002"/>
    </source>
</evidence>
<dbReference type="InterPro" id="IPR016163">
    <property type="entry name" value="Ald_DH_C"/>
</dbReference>
<dbReference type="GO" id="GO:0004029">
    <property type="term" value="F:aldehyde dehydrogenase (NAD+) activity"/>
    <property type="evidence" value="ECO:0007669"/>
    <property type="project" value="UniProtKB-EC"/>
</dbReference>
<comment type="caution">
    <text evidence="8">The sequence shown here is derived from an EMBL/GenBank/DDBJ whole genome shotgun (WGS) entry which is preliminary data.</text>
</comment>
<accession>A0A177ETA1</accession>
<dbReference type="InterPro" id="IPR016162">
    <property type="entry name" value="Ald_DH_N"/>
</dbReference>
<feature type="domain" description="Aldehyde dehydrogenase" evidence="7">
    <location>
        <begin position="33"/>
        <end position="490"/>
    </location>
</feature>
<proteinExistence type="inferred from homology"/>
<dbReference type="InterPro" id="IPR016161">
    <property type="entry name" value="Ald_DH/histidinol_DH"/>
</dbReference>
<evidence type="ECO:0000256" key="2">
    <source>
        <dbReference type="ARBA" id="ARBA00023002"/>
    </source>
</evidence>
<evidence type="ECO:0000259" key="7">
    <source>
        <dbReference type="Pfam" id="PF00171"/>
    </source>
</evidence>
<feature type="active site" evidence="5">
    <location>
        <position position="262"/>
    </location>
</feature>
<keyword evidence="9" id="KW-1185">Reference proteome</keyword>
<organism evidence="8 9">
    <name type="scientific">Fonsecaea monophora</name>
    <dbReference type="NCBI Taxonomy" id="254056"/>
    <lineage>
        <taxon>Eukaryota</taxon>
        <taxon>Fungi</taxon>
        <taxon>Dikarya</taxon>
        <taxon>Ascomycota</taxon>
        <taxon>Pezizomycotina</taxon>
        <taxon>Eurotiomycetes</taxon>
        <taxon>Chaetothyriomycetidae</taxon>
        <taxon>Chaetothyriales</taxon>
        <taxon>Herpotrichiellaceae</taxon>
        <taxon>Fonsecaea</taxon>
    </lineage>
</organism>
<dbReference type="InterPro" id="IPR015590">
    <property type="entry name" value="Aldehyde_DH_dom"/>
</dbReference>
<gene>
    <name evidence="8" type="ORF">AYO21_10615</name>
</gene>
<dbReference type="InterPro" id="IPR029510">
    <property type="entry name" value="Ald_DH_CS_GLU"/>
</dbReference>
<dbReference type="Gene3D" id="3.40.605.10">
    <property type="entry name" value="Aldehyde Dehydrogenase, Chain A, domain 1"/>
    <property type="match status" value="1"/>
</dbReference>
<sequence>MGDQNYIKNGDSGRNAIETRLFIDNEFVLPKAGKAFRLVDPATNQATVWVSEADKDDVDRAVEAARRALGPWSSRAGLDRATFLLKLADLLERDNHILARLEAMSMGRPVSSYGEGFGAARYCRYVAGLVPNVRGESSLVTEGFINITLRQPYGVCAAITPWNAPITMLTFKVAPCVGAGNTLVVKTSEKAPLTSLHFAKLVREAGFPAGVVNILSGFGEPCGAALAAHMDVRKISFTGSVAAGRAVKLAATRSNLKEVTLELGGKSPMVVFDDANVVRAAEAAARTTTFNSGQACTSCQRVYVHRAVAQQFCDLVVDKTRQLGTNATPGSHPLDTTTKHGPHPDQKQFDHIMKYISAAQSSQCEILLGGKREGTRGFFIEPTIIFEPDEHSPMMREEIFGSVLCISTFTDEDDVFRRANDSEYGLYASVFTRDLARALRAAKRFEAGNVGLNVASPFQTQDMPFNGWKQSGSGKELGKTCVEDWTETKTCYMSLET</sequence>
<evidence type="ECO:0000313" key="8">
    <source>
        <dbReference type="EMBL" id="OAG35217.1"/>
    </source>
</evidence>